<dbReference type="InterPro" id="IPR015947">
    <property type="entry name" value="PUA-like_sf"/>
</dbReference>
<dbReference type="InterPro" id="IPR027065">
    <property type="entry name" value="Lon_Prtase"/>
</dbReference>
<dbReference type="NCBIfam" id="TIGR00763">
    <property type="entry name" value="lon"/>
    <property type="match status" value="1"/>
</dbReference>
<dbReference type="InterPro" id="IPR054594">
    <property type="entry name" value="Lon_lid"/>
</dbReference>
<dbReference type="SUPFAM" id="SSF54211">
    <property type="entry name" value="Ribosomal protein S5 domain 2-like"/>
    <property type="match status" value="1"/>
</dbReference>
<dbReference type="GO" id="GO:0004176">
    <property type="term" value="F:ATP-dependent peptidase activity"/>
    <property type="evidence" value="ECO:0007669"/>
    <property type="project" value="UniProtKB-UniRule"/>
</dbReference>
<dbReference type="CDD" id="cd19500">
    <property type="entry name" value="RecA-like_Lon"/>
    <property type="match status" value="1"/>
</dbReference>
<keyword evidence="2 6" id="KW-0547">Nucleotide-binding</keyword>
<evidence type="ECO:0000313" key="15">
    <source>
        <dbReference type="Proteomes" id="UP000242146"/>
    </source>
</evidence>
<dbReference type="SMART" id="SM00382">
    <property type="entry name" value="AAA"/>
    <property type="match status" value="1"/>
</dbReference>
<dbReference type="Pfam" id="PF00004">
    <property type="entry name" value="AAA"/>
    <property type="match status" value="1"/>
</dbReference>
<evidence type="ECO:0000256" key="7">
    <source>
        <dbReference type="PIRSR" id="PIRSR001174-1"/>
    </source>
</evidence>
<keyword evidence="4 6" id="KW-0720">Serine protease</keyword>
<feature type="binding site" evidence="8">
    <location>
        <begin position="378"/>
        <end position="385"/>
    </location>
    <ligand>
        <name>ATP</name>
        <dbReference type="ChEBI" id="CHEBI:30616"/>
    </ligand>
</feature>
<dbReference type="EC" id="3.4.21.-" evidence="6 11"/>
<dbReference type="Gene3D" id="1.20.58.1480">
    <property type="match status" value="1"/>
</dbReference>
<keyword evidence="5 6" id="KW-0067">ATP-binding</keyword>
<evidence type="ECO:0000256" key="6">
    <source>
        <dbReference type="PIRNR" id="PIRNR001174"/>
    </source>
</evidence>
<dbReference type="FunFam" id="3.40.50.300:FF:000382">
    <property type="entry name" value="Lon protease homolog 2, peroxisomal"/>
    <property type="match status" value="1"/>
</dbReference>
<dbReference type="InterPro" id="IPR008268">
    <property type="entry name" value="Peptidase_S16_AS"/>
</dbReference>
<evidence type="ECO:0000256" key="8">
    <source>
        <dbReference type="PIRSR" id="PIRSR001174-2"/>
    </source>
</evidence>
<dbReference type="Pfam" id="PF02190">
    <property type="entry name" value="LON_substr_bdg"/>
    <property type="match status" value="1"/>
</dbReference>
<dbReference type="PROSITE" id="PS51786">
    <property type="entry name" value="LON_PROTEOLYTIC"/>
    <property type="match status" value="1"/>
</dbReference>
<dbReference type="InterPro" id="IPR046336">
    <property type="entry name" value="Lon_prtase_N_sf"/>
</dbReference>
<comment type="caution">
    <text evidence="14">The sequence shown here is derived from an EMBL/GenBank/DDBJ whole genome shotgun (WGS) entry which is preliminary data.</text>
</comment>
<dbReference type="GO" id="GO:0004252">
    <property type="term" value="F:serine-type endopeptidase activity"/>
    <property type="evidence" value="ECO:0007669"/>
    <property type="project" value="UniProtKB-UniRule"/>
</dbReference>
<proteinExistence type="inferred from homology"/>
<dbReference type="OrthoDB" id="2411602at2759"/>
<keyword evidence="1 6" id="KW-0645">Protease</keyword>
<dbReference type="PROSITE" id="PS51787">
    <property type="entry name" value="LON_N"/>
    <property type="match status" value="1"/>
</dbReference>
<organism evidence="14 15">
    <name type="scientific">Hesseltinella vesiculosa</name>
    <dbReference type="NCBI Taxonomy" id="101127"/>
    <lineage>
        <taxon>Eukaryota</taxon>
        <taxon>Fungi</taxon>
        <taxon>Fungi incertae sedis</taxon>
        <taxon>Mucoromycota</taxon>
        <taxon>Mucoromycotina</taxon>
        <taxon>Mucoromycetes</taxon>
        <taxon>Mucorales</taxon>
        <taxon>Cunninghamellaceae</taxon>
        <taxon>Hesseltinella</taxon>
    </lineage>
</organism>
<name>A0A1X2GYC6_9FUNG</name>
<evidence type="ECO:0000256" key="3">
    <source>
        <dbReference type="ARBA" id="ARBA00022801"/>
    </source>
</evidence>
<dbReference type="Pfam" id="PF22667">
    <property type="entry name" value="Lon_lid"/>
    <property type="match status" value="1"/>
</dbReference>
<keyword evidence="3 6" id="KW-0378">Hydrolase</keyword>
<dbReference type="PROSITE" id="PS01046">
    <property type="entry name" value="LON_SER"/>
    <property type="match status" value="1"/>
</dbReference>
<protein>
    <recommendedName>
        <fullName evidence="6 11">Lon protease homolog</fullName>
        <ecNumber evidence="6 11">3.4.21.-</ecNumber>
    </recommendedName>
</protein>
<accession>A0A1X2GYC6</accession>
<dbReference type="Pfam" id="PF05362">
    <property type="entry name" value="Lon_C"/>
    <property type="match status" value="1"/>
</dbReference>
<evidence type="ECO:0000256" key="5">
    <source>
        <dbReference type="ARBA" id="ARBA00022840"/>
    </source>
</evidence>
<evidence type="ECO:0000256" key="11">
    <source>
        <dbReference type="RuleBase" id="RU000592"/>
    </source>
</evidence>
<evidence type="ECO:0000259" key="12">
    <source>
        <dbReference type="PROSITE" id="PS51786"/>
    </source>
</evidence>
<dbReference type="SUPFAM" id="SSF88697">
    <property type="entry name" value="PUA domain-like"/>
    <property type="match status" value="1"/>
</dbReference>
<dbReference type="InterPro" id="IPR003959">
    <property type="entry name" value="ATPase_AAA_core"/>
</dbReference>
<evidence type="ECO:0000259" key="13">
    <source>
        <dbReference type="PROSITE" id="PS51787"/>
    </source>
</evidence>
<evidence type="ECO:0000313" key="14">
    <source>
        <dbReference type="EMBL" id="ORX63093.1"/>
    </source>
</evidence>
<dbReference type="GO" id="GO:0030163">
    <property type="term" value="P:protein catabolic process"/>
    <property type="evidence" value="ECO:0007669"/>
    <property type="project" value="InterPro"/>
</dbReference>
<gene>
    <name evidence="14" type="ORF">DM01DRAFT_1298051</name>
</gene>
<dbReference type="InterPro" id="IPR003593">
    <property type="entry name" value="AAA+_ATPase"/>
</dbReference>
<dbReference type="EMBL" id="MCGT01000001">
    <property type="protein sequence ID" value="ORX63093.1"/>
    <property type="molecule type" value="Genomic_DNA"/>
</dbReference>
<dbReference type="Gene3D" id="1.10.8.60">
    <property type="match status" value="1"/>
</dbReference>
<dbReference type="SUPFAM" id="SSF52540">
    <property type="entry name" value="P-loop containing nucleoside triphosphate hydrolases"/>
    <property type="match status" value="1"/>
</dbReference>
<dbReference type="InterPro" id="IPR014721">
    <property type="entry name" value="Ribsml_uS5_D2-typ_fold_subgr"/>
</dbReference>
<dbReference type="InterPro" id="IPR008269">
    <property type="entry name" value="Lon_proteolytic"/>
</dbReference>
<dbReference type="Gene3D" id="3.40.50.300">
    <property type="entry name" value="P-loop containing nucleotide triphosphate hydrolases"/>
    <property type="match status" value="1"/>
</dbReference>
<evidence type="ECO:0000256" key="4">
    <source>
        <dbReference type="ARBA" id="ARBA00022825"/>
    </source>
</evidence>
<evidence type="ECO:0000256" key="1">
    <source>
        <dbReference type="ARBA" id="ARBA00022670"/>
    </source>
</evidence>
<dbReference type="InterPro" id="IPR004815">
    <property type="entry name" value="Lon_bac/euk-typ"/>
</dbReference>
<dbReference type="Proteomes" id="UP000242146">
    <property type="component" value="Unassembled WGS sequence"/>
</dbReference>
<dbReference type="Gene3D" id="1.20.5.5270">
    <property type="match status" value="1"/>
</dbReference>
<evidence type="ECO:0000256" key="2">
    <source>
        <dbReference type="ARBA" id="ARBA00022741"/>
    </source>
</evidence>
<reference evidence="14 15" key="1">
    <citation type="submission" date="2016-07" db="EMBL/GenBank/DDBJ databases">
        <title>Pervasive Adenine N6-methylation of Active Genes in Fungi.</title>
        <authorList>
            <consortium name="DOE Joint Genome Institute"/>
            <person name="Mondo S.J."/>
            <person name="Dannebaum R.O."/>
            <person name="Kuo R.C."/>
            <person name="Labutti K."/>
            <person name="Haridas S."/>
            <person name="Kuo A."/>
            <person name="Salamov A."/>
            <person name="Ahrendt S.R."/>
            <person name="Lipzen A."/>
            <person name="Sullivan W."/>
            <person name="Andreopoulos W.B."/>
            <person name="Clum A."/>
            <person name="Lindquist E."/>
            <person name="Daum C."/>
            <person name="Ramamoorthy G.K."/>
            <person name="Gryganskyi A."/>
            <person name="Culley D."/>
            <person name="Magnuson J.K."/>
            <person name="James T.Y."/>
            <person name="O'Malley M.A."/>
            <person name="Stajich J.E."/>
            <person name="Spatafora J.W."/>
            <person name="Visel A."/>
            <person name="Grigoriev I.V."/>
        </authorList>
    </citation>
    <scope>NUCLEOTIDE SEQUENCE [LARGE SCALE GENOMIC DNA]</scope>
    <source>
        <strain evidence="14 15">NRRL 3301</strain>
    </source>
</reference>
<dbReference type="PANTHER" id="PTHR10046">
    <property type="entry name" value="ATP DEPENDENT LON PROTEASE FAMILY MEMBER"/>
    <property type="match status" value="1"/>
</dbReference>
<sequence length="822" mass="91144">MDYIPTCLPVLPLSNDVLLPSMVMKISLDNADARALNRHFTSQDHRFFLCVPTKHPQQWDQLPSIGCVAHVTQVENTIPDHWVYTVKGLVRATIVDLQMSGLDNSSVTSNVRLEPVDPPSRCVSPWPEATRSLYTQYASTLQSIGVVPSVLSTLDNLAQDTDAVLDLAHFLLCMTNTSFDDKAQVLTLTAYDAILQETHSIVSAHLKELTQTSKRQQHIQEFLDKTRRDFYVRHQMNIPGSNASKDPAALDPTTSQLHLLPNTQEEDDDLRDIKTQLNNIGLPKTVQALIKRDVQRLSRIPDSAPESILLRTYLEWVADLPWNKSTTSETIDLGEIQRQLDMDHFGLDQIKRRIMEYMAVLKLRKQDQTDAPILCFVGPPGVGKTTLARSIAKALSRSFHRISLGGVRDEAEIRGHRRTYVGALPGLIIQSLRKCQANNPVLLFDEIDKLVTGSHNGDPAAALLEVLDPTQNSDFTDHFLNIPFDLSKVFFIATANSMETIPPPLLDRMEVIELSGYSIDEKLAIAKDYLLPSQLVRHGLDSDLHLTMGDSTLLRIIESYTMESGVRSLNRLLAQVCRYKCHQYATDGCHGHQDITADDLVDILGPEIYQAECIEENQVPGIVSGLAYASSGSGSVLSVEANCMAGRGELILTGCLGDIIQESSFIALSWIKANALDLKLTDDPKQQLLEDTDVHIHLPSGAVPKDGPSAGVAIAVCLLSLLSGRCVPRTTAMTGEITLRGNIRAVGGIKEKLLAAHRAGATTIILPADNQRDVLQYVPETIRSQLTIVYCHQLWQVLQTIWPNDYPCQWHTSIPPITRHRL</sequence>
<dbReference type="PIRSF" id="PIRSF001174">
    <property type="entry name" value="Lon_proteas"/>
    <property type="match status" value="1"/>
</dbReference>
<dbReference type="Gene3D" id="2.30.130.40">
    <property type="entry name" value="LON domain-like"/>
    <property type="match status" value="1"/>
</dbReference>
<dbReference type="InterPro" id="IPR003111">
    <property type="entry name" value="Lon_prtase_N"/>
</dbReference>
<dbReference type="AlphaFoldDB" id="A0A1X2GYC6"/>
<dbReference type="InterPro" id="IPR020568">
    <property type="entry name" value="Ribosomal_Su5_D2-typ_SF"/>
</dbReference>
<dbReference type="GO" id="GO:0016887">
    <property type="term" value="F:ATP hydrolysis activity"/>
    <property type="evidence" value="ECO:0007669"/>
    <property type="project" value="InterPro"/>
</dbReference>
<feature type="domain" description="Lon proteolytic" evidence="12">
    <location>
        <begin position="617"/>
        <end position="804"/>
    </location>
</feature>
<dbReference type="GO" id="GO:0006508">
    <property type="term" value="P:proteolysis"/>
    <property type="evidence" value="ECO:0007669"/>
    <property type="project" value="UniProtKB-KW"/>
</dbReference>
<dbReference type="SMART" id="SM00464">
    <property type="entry name" value="LON"/>
    <property type="match status" value="1"/>
</dbReference>
<feature type="active site" evidence="7 9">
    <location>
        <position position="752"/>
    </location>
</feature>
<feature type="domain" description="Lon N-terminal" evidence="13">
    <location>
        <begin position="8"/>
        <end position="206"/>
    </location>
</feature>
<dbReference type="GO" id="GO:0005524">
    <property type="term" value="F:ATP binding"/>
    <property type="evidence" value="ECO:0007669"/>
    <property type="project" value="UniProtKB-KW"/>
</dbReference>
<dbReference type="Gene3D" id="3.30.230.10">
    <property type="match status" value="1"/>
</dbReference>
<evidence type="ECO:0000256" key="9">
    <source>
        <dbReference type="PROSITE-ProRule" id="PRU01122"/>
    </source>
</evidence>
<evidence type="ECO:0000256" key="10">
    <source>
        <dbReference type="RuleBase" id="RU000591"/>
    </source>
</evidence>
<keyword evidence="15" id="KW-1185">Reference proteome</keyword>
<dbReference type="PRINTS" id="PR00830">
    <property type="entry name" value="ENDOLAPTASE"/>
</dbReference>
<feature type="active site" evidence="7 9">
    <location>
        <position position="709"/>
    </location>
</feature>
<dbReference type="STRING" id="101127.A0A1X2GYC6"/>
<dbReference type="InterPro" id="IPR027417">
    <property type="entry name" value="P-loop_NTPase"/>
</dbReference>
<comment type="similarity">
    <text evidence="6 9 10">Belongs to the peptidase S16 family.</text>
</comment>